<dbReference type="SUPFAM" id="SSF52540">
    <property type="entry name" value="P-loop containing nucleoside triphosphate hydrolases"/>
    <property type="match status" value="1"/>
</dbReference>
<dbReference type="Gene3D" id="3.40.50.11420">
    <property type="match status" value="1"/>
</dbReference>
<dbReference type="InterPro" id="IPR027417">
    <property type="entry name" value="P-loop_NTPase"/>
</dbReference>
<dbReference type="AlphaFoldDB" id="A0A9D9NHX4"/>
<accession>A0A9D9NHX4</accession>
<dbReference type="PANTHER" id="PTHR42714:SF6">
    <property type="entry name" value="TRANSLATION INITIATION FACTOR IF-2"/>
    <property type="match status" value="1"/>
</dbReference>
<comment type="caution">
    <text evidence="4">The sequence shown here is derived from an EMBL/GenBank/DDBJ whole genome shotgun (WGS) entry which is preliminary data.</text>
</comment>
<dbReference type="GO" id="GO:0005525">
    <property type="term" value="F:GTP binding"/>
    <property type="evidence" value="ECO:0007669"/>
    <property type="project" value="InterPro"/>
</dbReference>
<name>A0A9D9NHX4_9BACT</name>
<dbReference type="GO" id="GO:0030488">
    <property type="term" value="P:tRNA methylation"/>
    <property type="evidence" value="ECO:0007669"/>
    <property type="project" value="TreeGrafter"/>
</dbReference>
<reference evidence="4" key="2">
    <citation type="journal article" date="2021" name="PeerJ">
        <title>Extensive microbial diversity within the chicken gut microbiome revealed by metagenomics and culture.</title>
        <authorList>
            <person name="Gilroy R."/>
            <person name="Ravi A."/>
            <person name="Getino M."/>
            <person name="Pursley I."/>
            <person name="Horton D.L."/>
            <person name="Alikhan N.F."/>
            <person name="Baker D."/>
            <person name="Gharbi K."/>
            <person name="Hall N."/>
            <person name="Watson M."/>
            <person name="Adriaenssens E.M."/>
            <person name="Foster-Nyarko E."/>
            <person name="Jarju S."/>
            <person name="Secka A."/>
            <person name="Antonio M."/>
            <person name="Oren A."/>
            <person name="Chaudhuri R.R."/>
            <person name="La Ragione R."/>
            <person name="Hildebrand F."/>
            <person name="Pallen M.J."/>
        </authorList>
    </citation>
    <scope>NUCLEOTIDE SEQUENCE</scope>
    <source>
        <strain evidence="4">B1-13419</strain>
    </source>
</reference>
<dbReference type="Pfam" id="PF01926">
    <property type="entry name" value="MMR_HSR1"/>
    <property type="match status" value="1"/>
</dbReference>
<dbReference type="CDD" id="cd00880">
    <property type="entry name" value="Era_like"/>
    <property type="match status" value="1"/>
</dbReference>
<sequence>MTKNDIFMETPVAERLHIAILGTRNSGKSSLVNTLTGQKVSLVSDMPGTTTDPVSKAMEIPGAGPCVLIDTAGFDDDGQIGDLRVARTGMALDRTDMAILVFRQDNQEPEKHSDIYSKWCKILSDRNIPTIPVLNISSHAQTAAPSSGIQSDIRAMANIVTRLTGKEPLTVNAATGEGMEAIFDAIRNIAEKNSADDLSLTGNLAKSGDTVLLVMPQDSEAPKGRLILPQVQTIRELMDKGCTAICCTPETMGTALASLSCPPDLIITDSQAFAKVWAARPEGCRVTSFSILFAAYKGDLKVFLEGAKALDRLTESSRILIAEACTHAPATEDIGRVKIPAMLKKRLGNVVGIDIVAGNNFPEDLSGYDLIIHCGACMFNRKYVMHRIDSAAKLNIPITNYGMTIAWATGILDKISLPD</sequence>
<dbReference type="NCBIfam" id="TIGR03918">
    <property type="entry name" value="GTP_HydF"/>
    <property type="match status" value="1"/>
</dbReference>
<protein>
    <submittedName>
        <fullName evidence="4">[FeFe] hydrogenase H-cluster maturation GTPase HydF</fullName>
    </submittedName>
</protein>
<feature type="domain" description="G" evidence="1">
    <location>
        <begin position="17"/>
        <end position="135"/>
    </location>
</feature>
<dbReference type="InterPro" id="IPR006073">
    <property type="entry name" value="GTP-bd"/>
</dbReference>
<dbReference type="GO" id="GO:0005737">
    <property type="term" value="C:cytoplasm"/>
    <property type="evidence" value="ECO:0007669"/>
    <property type="project" value="TreeGrafter"/>
</dbReference>
<dbReference type="Gene3D" id="3.40.50.300">
    <property type="entry name" value="P-loop containing nucleotide triphosphate hydrolases"/>
    <property type="match status" value="1"/>
</dbReference>
<dbReference type="PANTHER" id="PTHR42714">
    <property type="entry name" value="TRNA MODIFICATION GTPASE GTPBP3"/>
    <property type="match status" value="1"/>
</dbReference>
<evidence type="ECO:0000259" key="2">
    <source>
        <dbReference type="Pfam" id="PF18128"/>
    </source>
</evidence>
<proteinExistence type="predicted"/>
<dbReference type="Proteomes" id="UP000823757">
    <property type="component" value="Unassembled WGS sequence"/>
</dbReference>
<evidence type="ECO:0000259" key="1">
    <source>
        <dbReference type="Pfam" id="PF01926"/>
    </source>
</evidence>
<gene>
    <name evidence="4" type="primary">hydF</name>
    <name evidence="4" type="ORF">IAB91_02215</name>
</gene>
<evidence type="ECO:0000259" key="3">
    <source>
        <dbReference type="Pfam" id="PF18133"/>
    </source>
</evidence>
<feature type="domain" description="Hydrogen maturase F tetramerization" evidence="3">
    <location>
        <begin position="302"/>
        <end position="414"/>
    </location>
</feature>
<evidence type="ECO:0000313" key="4">
    <source>
        <dbReference type="EMBL" id="MBO8474092.1"/>
    </source>
</evidence>
<organism evidence="4 5">
    <name type="scientific">Candidatus Cryptobacteroides faecigallinarum</name>
    <dbReference type="NCBI Taxonomy" id="2840763"/>
    <lineage>
        <taxon>Bacteria</taxon>
        <taxon>Pseudomonadati</taxon>
        <taxon>Bacteroidota</taxon>
        <taxon>Bacteroidia</taxon>
        <taxon>Bacteroidales</taxon>
        <taxon>Candidatus Cryptobacteroides</taxon>
    </lineage>
</organism>
<dbReference type="EMBL" id="JADIMD010000029">
    <property type="protein sequence ID" value="MBO8474092.1"/>
    <property type="molecule type" value="Genomic_DNA"/>
</dbReference>
<dbReference type="Pfam" id="PF18133">
    <property type="entry name" value="HydF_tetramer"/>
    <property type="match status" value="1"/>
</dbReference>
<dbReference type="NCBIfam" id="TIGR00231">
    <property type="entry name" value="small_GTP"/>
    <property type="match status" value="1"/>
</dbReference>
<dbReference type="InterPro" id="IPR040644">
    <property type="entry name" value="HydF_tetramer"/>
</dbReference>
<feature type="domain" description="Hydrogen maturase F dimerization" evidence="2">
    <location>
        <begin position="201"/>
        <end position="298"/>
    </location>
</feature>
<dbReference type="Gene3D" id="3.40.50.11410">
    <property type="match status" value="1"/>
</dbReference>
<dbReference type="InterPro" id="IPR005225">
    <property type="entry name" value="Small_GTP-bd"/>
</dbReference>
<dbReference type="GO" id="GO:0002098">
    <property type="term" value="P:tRNA wobble uridine modification"/>
    <property type="evidence" value="ECO:0007669"/>
    <property type="project" value="TreeGrafter"/>
</dbReference>
<dbReference type="InterPro" id="IPR023873">
    <property type="entry name" value="FeFe-hyd_GTPase_HydF"/>
</dbReference>
<dbReference type="InterPro" id="IPR041606">
    <property type="entry name" value="HydF_dimer"/>
</dbReference>
<dbReference type="Pfam" id="PF18128">
    <property type="entry name" value="HydF_dimer"/>
    <property type="match status" value="1"/>
</dbReference>
<evidence type="ECO:0000313" key="5">
    <source>
        <dbReference type="Proteomes" id="UP000823757"/>
    </source>
</evidence>
<reference evidence="4" key="1">
    <citation type="submission" date="2020-10" db="EMBL/GenBank/DDBJ databases">
        <authorList>
            <person name="Gilroy R."/>
        </authorList>
    </citation>
    <scope>NUCLEOTIDE SEQUENCE</scope>
    <source>
        <strain evidence="4">B1-13419</strain>
    </source>
</reference>